<evidence type="ECO:0000313" key="3">
    <source>
        <dbReference type="Proteomes" id="UP000076842"/>
    </source>
</evidence>
<dbReference type="Proteomes" id="UP000076842">
    <property type="component" value="Unassembled WGS sequence"/>
</dbReference>
<gene>
    <name evidence="2" type="ORF">CALCODRAFT_496522</name>
</gene>
<protein>
    <submittedName>
        <fullName evidence="2">Uncharacterized protein</fullName>
    </submittedName>
</protein>
<reference evidence="2 3" key="1">
    <citation type="journal article" date="2016" name="Mol. Biol. Evol.">
        <title>Comparative Genomics of Early-Diverging Mushroom-Forming Fungi Provides Insights into the Origins of Lignocellulose Decay Capabilities.</title>
        <authorList>
            <person name="Nagy L.G."/>
            <person name="Riley R."/>
            <person name="Tritt A."/>
            <person name="Adam C."/>
            <person name="Daum C."/>
            <person name="Floudas D."/>
            <person name="Sun H."/>
            <person name="Yadav J.S."/>
            <person name="Pangilinan J."/>
            <person name="Larsson K.H."/>
            <person name="Matsuura K."/>
            <person name="Barry K."/>
            <person name="Labutti K."/>
            <person name="Kuo R."/>
            <person name="Ohm R.A."/>
            <person name="Bhattacharya S.S."/>
            <person name="Shirouzu T."/>
            <person name="Yoshinaga Y."/>
            <person name="Martin F.M."/>
            <person name="Grigoriev I.V."/>
            <person name="Hibbett D.S."/>
        </authorList>
    </citation>
    <scope>NUCLEOTIDE SEQUENCE [LARGE SCALE GENOMIC DNA]</scope>
    <source>
        <strain evidence="2 3">HHB12733</strain>
    </source>
</reference>
<sequence>MQSLRRLSLDSTIVRFSVWDDLGNTTLLRLELPSLESLTITAPRYALYWLPLMATPKLVDLEIAFPESGTSNRLLALPPRMQPLHNLTWMTLHYWNRDLSPQFIKRAPNVEHLRLRLSRVARPARFSTPGNRQIASSTPVGMRANIDNRFHVELPGARRTERASYAKHSKRSTPGPSQV</sequence>
<proteinExistence type="predicted"/>
<name>A0A165FQ46_9BASI</name>
<evidence type="ECO:0000313" key="2">
    <source>
        <dbReference type="EMBL" id="KZT57057.1"/>
    </source>
</evidence>
<evidence type="ECO:0000256" key="1">
    <source>
        <dbReference type="SAM" id="MobiDB-lite"/>
    </source>
</evidence>
<keyword evidence="3" id="KW-1185">Reference proteome</keyword>
<dbReference type="EMBL" id="KV423968">
    <property type="protein sequence ID" value="KZT57057.1"/>
    <property type="molecule type" value="Genomic_DNA"/>
</dbReference>
<feature type="region of interest" description="Disordered" evidence="1">
    <location>
        <begin position="157"/>
        <end position="179"/>
    </location>
</feature>
<accession>A0A165FQ46</accession>
<dbReference type="AlphaFoldDB" id="A0A165FQ46"/>
<organism evidence="2 3">
    <name type="scientific">Calocera cornea HHB12733</name>
    <dbReference type="NCBI Taxonomy" id="1353952"/>
    <lineage>
        <taxon>Eukaryota</taxon>
        <taxon>Fungi</taxon>
        <taxon>Dikarya</taxon>
        <taxon>Basidiomycota</taxon>
        <taxon>Agaricomycotina</taxon>
        <taxon>Dacrymycetes</taxon>
        <taxon>Dacrymycetales</taxon>
        <taxon>Dacrymycetaceae</taxon>
        <taxon>Calocera</taxon>
    </lineage>
</organism>
<dbReference type="InParanoid" id="A0A165FQ46"/>